<dbReference type="Pfam" id="PF14707">
    <property type="entry name" value="Sulfatase_C"/>
    <property type="match status" value="1"/>
</dbReference>
<feature type="chain" id="PRO_5023038237" evidence="5">
    <location>
        <begin position="21"/>
        <end position="626"/>
    </location>
</feature>
<comment type="similarity">
    <text evidence="1">Belongs to the sulfatase family.</text>
</comment>
<evidence type="ECO:0000313" key="7">
    <source>
        <dbReference type="EMBL" id="QEL14181.1"/>
    </source>
</evidence>
<evidence type="ECO:0000313" key="8">
    <source>
        <dbReference type="Proteomes" id="UP000324974"/>
    </source>
</evidence>
<dbReference type="AlphaFoldDB" id="A0A5C1A4Z5"/>
<dbReference type="Gene3D" id="3.30.1120.10">
    <property type="match status" value="1"/>
</dbReference>
<protein>
    <submittedName>
        <fullName evidence="7">Arylsulfatase</fullName>
    </submittedName>
</protein>
<organism evidence="7 8">
    <name type="scientific">Limnoglobus roseus</name>
    <dbReference type="NCBI Taxonomy" id="2598579"/>
    <lineage>
        <taxon>Bacteria</taxon>
        <taxon>Pseudomonadati</taxon>
        <taxon>Planctomycetota</taxon>
        <taxon>Planctomycetia</taxon>
        <taxon>Gemmatales</taxon>
        <taxon>Gemmataceae</taxon>
        <taxon>Limnoglobus</taxon>
    </lineage>
</organism>
<dbReference type="OrthoDB" id="9783154at2"/>
<reference evidence="8" key="1">
    <citation type="submission" date="2019-08" db="EMBL/GenBank/DDBJ databases">
        <title>Limnoglobus roseus gen. nov., sp. nov., a novel freshwater planctomycete with a giant genome from the family Gemmataceae.</title>
        <authorList>
            <person name="Kulichevskaya I.S."/>
            <person name="Naumoff D.G."/>
            <person name="Miroshnikov K."/>
            <person name="Ivanova A."/>
            <person name="Philippov D.A."/>
            <person name="Hakobyan A."/>
            <person name="Rijpstra I.C."/>
            <person name="Sinninghe Damste J.S."/>
            <person name="Liesack W."/>
            <person name="Dedysh S.N."/>
        </authorList>
    </citation>
    <scope>NUCLEOTIDE SEQUENCE [LARGE SCALE GENOMIC DNA]</scope>
    <source>
        <strain evidence="8">PX52</strain>
    </source>
</reference>
<accession>A0A5C1A4Z5</accession>
<keyword evidence="2" id="KW-0479">Metal-binding</keyword>
<proteinExistence type="inferred from homology"/>
<feature type="signal peptide" evidence="5">
    <location>
        <begin position="1"/>
        <end position="20"/>
    </location>
</feature>
<dbReference type="Gene3D" id="3.40.720.10">
    <property type="entry name" value="Alkaline Phosphatase, subunit A"/>
    <property type="match status" value="1"/>
</dbReference>
<dbReference type="SUPFAM" id="SSF49899">
    <property type="entry name" value="Concanavalin A-like lectins/glucanases"/>
    <property type="match status" value="1"/>
</dbReference>
<dbReference type="RefSeq" id="WP_149109093.1">
    <property type="nucleotide sequence ID" value="NZ_CP042425.1"/>
</dbReference>
<evidence type="ECO:0000256" key="5">
    <source>
        <dbReference type="SAM" id="SignalP"/>
    </source>
</evidence>
<dbReference type="InterPro" id="IPR013320">
    <property type="entry name" value="ConA-like_dom_sf"/>
</dbReference>
<dbReference type="InterPro" id="IPR000917">
    <property type="entry name" value="Sulfatase_N"/>
</dbReference>
<dbReference type="InterPro" id="IPR050738">
    <property type="entry name" value="Sulfatase"/>
</dbReference>
<dbReference type="PANTHER" id="PTHR42693:SF53">
    <property type="entry name" value="ENDO-4-O-SULFATASE"/>
    <property type="match status" value="1"/>
</dbReference>
<dbReference type="InterPro" id="IPR024607">
    <property type="entry name" value="Sulfatase_CS"/>
</dbReference>
<gene>
    <name evidence="7" type="ORF">PX52LOC_01051</name>
</gene>
<dbReference type="PANTHER" id="PTHR42693">
    <property type="entry name" value="ARYLSULFATASE FAMILY MEMBER"/>
    <property type="match status" value="1"/>
</dbReference>
<evidence type="ECO:0000256" key="4">
    <source>
        <dbReference type="ARBA" id="ARBA00022837"/>
    </source>
</evidence>
<dbReference type="GO" id="GO:0046872">
    <property type="term" value="F:metal ion binding"/>
    <property type="evidence" value="ECO:0007669"/>
    <property type="project" value="UniProtKB-KW"/>
</dbReference>
<dbReference type="Proteomes" id="UP000324974">
    <property type="component" value="Chromosome"/>
</dbReference>
<keyword evidence="8" id="KW-1185">Reference proteome</keyword>
<dbReference type="CDD" id="cd16026">
    <property type="entry name" value="GALNS_like"/>
    <property type="match status" value="1"/>
</dbReference>
<dbReference type="EMBL" id="CP042425">
    <property type="protein sequence ID" value="QEL14181.1"/>
    <property type="molecule type" value="Genomic_DNA"/>
</dbReference>
<keyword evidence="3" id="KW-0378">Hydrolase</keyword>
<evidence type="ECO:0000256" key="1">
    <source>
        <dbReference type="ARBA" id="ARBA00008779"/>
    </source>
</evidence>
<evidence type="ECO:0000256" key="3">
    <source>
        <dbReference type="ARBA" id="ARBA00022801"/>
    </source>
</evidence>
<dbReference type="SUPFAM" id="SSF53649">
    <property type="entry name" value="Alkaline phosphatase-like"/>
    <property type="match status" value="1"/>
</dbReference>
<evidence type="ECO:0000256" key="2">
    <source>
        <dbReference type="ARBA" id="ARBA00022723"/>
    </source>
</evidence>
<dbReference type="Pfam" id="PF00884">
    <property type="entry name" value="Sulfatase"/>
    <property type="match status" value="1"/>
</dbReference>
<dbReference type="GO" id="GO:0004065">
    <property type="term" value="F:arylsulfatase activity"/>
    <property type="evidence" value="ECO:0007669"/>
    <property type="project" value="TreeGrafter"/>
</dbReference>
<keyword evidence="5" id="KW-0732">Signal</keyword>
<dbReference type="KEGG" id="lrs:PX52LOC_01051"/>
<dbReference type="InterPro" id="IPR017850">
    <property type="entry name" value="Alkaline_phosphatase_core_sf"/>
</dbReference>
<sequence length="626" mass="66623">MRSLVALAVAIAFGLTPAGAAEAKPNVVVIFIDDLGYADIGPFGATKQKTPNLDRMAAEGMKLTSFYAAPVCSVSRAQLMTGCYGVRVSVPGVYSPGGPQGLNPKEITIAERLKELGYATQCVGKWHLGDQPAFLPTKQGFDHYLGIPYSNDMQRKSKVVGERVVPLVRDDAVAELLTDEKQSGIVERYTAEAVGFIRANRDRPFFLYLPHSAVHTPIHPGEKFRGKSANGRFGDWVEEMDWSVGQVLDTLRELKLAEKTLVVFTSDNGPWLVKGADGGSAKPLRGGKGSTWEGGVRVPTIAWWPGKIAPKTVSDVVAGTIDLLPTCVTVAGSMVPADPIIDGRDLSPVLFGTGTQSPREAHYYFNGYNLQAVRQGPWKLAIAPQTDAADKTTVEASKTNPRLYNLDTDIGETTNVADRHPEIVEKLKSLAMKMNDEIGGNAPKARRPAGVVTNPTPLYPIDETPAPKVAVKPAALDKLKPGDTIPSAAAPQVGGTAFTLACQFETELRDTVIVAHGGAAAGYALHLKDGRVAFAVRTGAKDAVTDVQSGPIKGLVKVTATFGKDGTMTLSVGDQAAVTGKAPALIPRQPQEDFCLGHDNGQPVANYAKGKKPFEGKITDLKVTTP</sequence>
<dbReference type="PROSITE" id="PS00149">
    <property type="entry name" value="SULFATASE_2"/>
    <property type="match status" value="1"/>
</dbReference>
<evidence type="ECO:0000259" key="6">
    <source>
        <dbReference type="Pfam" id="PF00884"/>
    </source>
</evidence>
<keyword evidence="4" id="KW-0106">Calcium</keyword>
<feature type="domain" description="Sulfatase N-terminal" evidence="6">
    <location>
        <begin position="25"/>
        <end position="332"/>
    </location>
</feature>
<name>A0A5C1A4Z5_9BACT</name>